<feature type="compositionally biased region" description="Low complexity" evidence="2">
    <location>
        <begin position="106"/>
        <end position="142"/>
    </location>
</feature>
<dbReference type="Proteomes" id="UP000613740">
    <property type="component" value="Unassembled WGS sequence"/>
</dbReference>
<evidence type="ECO:0000313" key="4">
    <source>
        <dbReference type="Proteomes" id="UP000613740"/>
    </source>
</evidence>
<accession>A0A835VVI5</accession>
<organism evidence="3 4">
    <name type="scientific">Chlamydomonas schloesseri</name>
    <dbReference type="NCBI Taxonomy" id="2026947"/>
    <lineage>
        <taxon>Eukaryota</taxon>
        <taxon>Viridiplantae</taxon>
        <taxon>Chlorophyta</taxon>
        <taxon>core chlorophytes</taxon>
        <taxon>Chlorophyceae</taxon>
        <taxon>CS clade</taxon>
        <taxon>Chlamydomonadales</taxon>
        <taxon>Chlamydomonadaceae</taxon>
        <taxon>Chlamydomonas</taxon>
    </lineage>
</organism>
<dbReference type="EMBL" id="JAEHOD010000085">
    <property type="protein sequence ID" value="KAG2429460.1"/>
    <property type="molecule type" value="Genomic_DNA"/>
</dbReference>
<feature type="region of interest" description="Disordered" evidence="2">
    <location>
        <begin position="171"/>
        <end position="231"/>
    </location>
</feature>
<feature type="compositionally biased region" description="Low complexity" evidence="2">
    <location>
        <begin position="171"/>
        <end position="205"/>
    </location>
</feature>
<evidence type="ECO:0000313" key="3">
    <source>
        <dbReference type="EMBL" id="KAG2429460.1"/>
    </source>
</evidence>
<dbReference type="InterPro" id="IPR051330">
    <property type="entry name" value="Phosphatase_reg/MetRdx"/>
</dbReference>
<keyword evidence="4" id="KW-1185">Reference proteome</keyword>
<comment type="caution">
    <text evidence="3">The sequence shown here is derived from an EMBL/GenBank/DDBJ whole genome shotgun (WGS) entry which is preliminary data.</text>
</comment>
<dbReference type="OrthoDB" id="10253878at2759"/>
<comment type="similarity">
    <text evidence="1">Belongs to the TIP41 family.</text>
</comment>
<protein>
    <recommendedName>
        <fullName evidence="5">TIP41-like protein</fullName>
    </recommendedName>
</protein>
<evidence type="ECO:0000256" key="2">
    <source>
        <dbReference type="SAM" id="MobiDB-lite"/>
    </source>
</evidence>
<dbReference type="AlphaFoldDB" id="A0A835VVI5"/>
<sequence length="393" mass="42030">MGDKEGDAYRRLLSAIVLPEMVFHLNRVELVHEASGVVISLNAFDALAGWRHEDLPPLQVRVAEEWRRAREHEIAQQNAVQLTYDWTFTTPYTCTVVPPPQPPPAAAAAVSASAGGDTAASDSAAGEGPGAAAAAAGAEEASQQQLPGELSLRHHPRGVADFVCDAPGSTAATAATHHGSSSSGPGAGAASTAAADGVAAAGHHQPTGHHDPHPHQPQPQPQPQTCVWRPTGDQIDRGLLMERDPILFYDEVPLYESDLDDNGVCAVTAKLRVMPRCWLVLLRCWVRVDGSMVRLRESRLFCRHDMRSKALEVLQEVRHCEGGFKDLRRSGAPDEGPAYQDADAAAQVFQAVAPVGLKQMQLRKLLLPSPPHHPPHAAALVGTMRHPSTTPSS</sequence>
<feature type="region of interest" description="Disordered" evidence="2">
    <location>
        <begin position="367"/>
        <end position="393"/>
    </location>
</feature>
<dbReference type="GO" id="GO:0031929">
    <property type="term" value="P:TOR signaling"/>
    <property type="evidence" value="ECO:0007669"/>
    <property type="project" value="TreeGrafter"/>
</dbReference>
<dbReference type="GO" id="GO:0005829">
    <property type="term" value="C:cytosol"/>
    <property type="evidence" value="ECO:0007669"/>
    <property type="project" value="TreeGrafter"/>
</dbReference>
<reference evidence="3" key="1">
    <citation type="journal article" date="2020" name="bioRxiv">
        <title>Comparative genomics of Chlamydomonas.</title>
        <authorList>
            <person name="Craig R.J."/>
            <person name="Hasan A.R."/>
            <person name="Ness R.W."/>
            <person name="Keightley P.D."/>
        </authorList>
    </citation>
    <scope>NUCLEOTIDE SEQUENCE</scope>
    <source>
        <strain evidence="3">CCAP 11/173</strain>
    </source>
</reference>
<proteinExistence type="inferred from homology"/>
<dbReference type="InterPro" id="IPR007303">
    <property type="entry name" value="TIP41-like"/>
</dbReference>
<feature type="region of interest" description="Disordered" evidence="2">
    <location>
        <begin position="102"/>
        <end position="147"/>
    </location>
</feature>
<dbReference type="PANTHER" id="PTHR21021:SF16">
    <property type="entry name" value="TIP41-LIKE PROTEIN"/>
    <property type="match status" value="1"/>
</dbReference>
<evidence type="ECO:0008006" key="5">
    <source>
        <dbReference type="Google" id="ProtNLM"/>
    </source>
</evidence>
<dbReference type="PANTHER" id="PTHR21021">
    <property type="entry name" value="GAF/PUTATIVE CYTOSKELETAL PROTEIN"/>
    <property type="match status" value="1"/>
</dbReference>
<evidence type="ECO:0000256" key="1">
    <source>
        <dbReference type="ARBA" id="ARBA00006658"/>
    </source>
</evidence>
<gene>
    <name evidence="3" type="ORF">HYH02_014041</name>
</gene>
<dbReference type="Pfam" id="PF04176">
    <property type="entry name" value="TIP41"/>
    <property type="match status" value="2"/>
</dbReference>
<name>A0A835VVI5_9CHLO</name>